<sequence>MLFVLVGLIVVPQQLMLESFKRQSTYILDDDLENILSPWTIFDVEGWRLFTKLSNLTGSTEELMNNNSDNSFMIGALLPELFSGLRTSIFWSTLKYTTPDDISIDPLGLGSVDGYGSVFGIWNQFVDVNNDGNYDIHNYCTEHAAGFYDELWTSTNFGLSYDLGASIVGFNYIRYKMWGKDNSFDTLDLYVYDLYPNFVETLNAVRHGDQYYDFISDNPENIYAISFLLKDLAGYRTGVTIGADFYKELADQRDFLNSITDLAPNHQNYQNREEGNLSDYYQWVNPVTQFIVRLNSLKKYEGNLNEIGLNFYYGMGGNYARERANNHYEKYLTGVMDFTERSIYDAYSVDSARLSYNEMGGGFFGRIVRKLGENVEFGIGLDVSTSQNAMTYDGTYNEHSNETYNDGDHEVLDADDYTTTEGYTVTYKIEETHAWTTFRVPVGVEITITQKKNWFIRFGANPRKMLHSSTEKFELVDYTNNIEKTITGAGDTTITITEPDLPVEYKTAEYIEDQTCDFSYGLGWHPNNNISIDFITMFNPTGTILDLDWIRSWKISTTIKFF</sequence>
<name>A0A7C4Y4Z8_UNCW3</name>
<reference evidence="1" key="1">
    <citation type="journal article" date="2020" name="mSystems">
        <title>Genome- and Community-Level Interaction Insights into Carbon Utilization and Element Cycling Functions of Hydrothermarchaeota in Hydrothermal Sediment.</title>
        <authorList>
            <person name="Zhou Z."/>
            <person name="Liu Y."/>
            <person name="Xu W."/>
            <person name="Pan J."/>
            <person name="Luo Z.H."/>
            <person name="Li M."/>
        </authorList>
    </citation>
    <scope>NUCLEOTIDE SEQUENCE [LARGE SCALE GENOMIC DNA]</scope>
    <source>
        <strain evidence="1">SpSt-780</strain>
    </source>
</reference>
<accession>A0A7C4Y4Z8</accession>
<protein>
    <submittedName>
        <fullName evidence="1">Uncharacterized protein</fullName>
    </submittedName>
</protein>
<evidence type="ECO:0000313" key="1">
    <source>
        <dbReference type="EMBL" id="HGW91103.1"/>
    </source>
</evidence>
<dbReference type="AlphaFoldDB" id="A0A7C4Y4Z8"/>
<proteinExistence type="predicted"/>
<gene>
    <name evidence="1" type="ORF">ENV67_00995</name>
</gene>
<comment type="caution">
    <text evidence="1">The sequence shown here is derived from an EMBL/GenBank/DDBJ whole genome shotgun (WGS) entry which is preliminary data.</text>
</comment>
<organism evidence="1">
    <name type="scientific">candidate division WOR-3 bacterium</name>
    <dbReference type="NCBI Taxonomy" id="2052148"/>
    <lineage>
        <taxon>Bacteria</taxon>
        <taxon>Bacteria division WOR-3</taxon>
    </lineage>
</organism>
<dbReference type="EMBL" id="DTHG01000011">
    <property type="protein sequence ID" value="HGW91103.1"/>
    <property type="molecule type" value="Genomic_DNA"/>
</dbReference>